<dbReference type="Proteomes" id="UP000669239">
    <property type="component" value="Unassembled WGS sequence"/>
</dbReference>
<dbReference type="SUPFAM" id="SSF51182">
    <property type="entry name" value="RmlC-like cupins"/>
    <property type="match status" value="1"/>
</dbReference>
<feature type="binding site" evidence="3">
    <location>
        <position position="133"/>
    </location>
    <ligand>
        <name>Zn(2+)</name>
        <dbReference type="ChEBI" id="CHEBI:29105"/>
    </ligand>
</feature>
<dbReference type="Gene3D" id="2.60.120.10">
    <property type="entry name" value="Jelly Rolls"/>
    <property type="match status" value="2"/>
</dbReference>
<feature type="binding site" evidence="3">
    <location>
        <position position="115"/>
    </location>
    <ligand>
        <name>Zn(2+)</name>
        <dbReference type="ChEBI" id="CHEBI:29105"/>
    </ligand>
</feature>
<evidence type="ECO:0000313" key="8">
    <source>
        <dbReference type="Proteomes" id="UP000669239"/>
    </source>
</evidence>
<evidence type="ECO:0000313" key="6">
    <source>
        <dbReference type="EMBL" id="MCG4746107.1"/>
    </source>
</evidence>
<comment type="cofactor">
    <cofactor evidence="3">
        <name>Zn(2+)</name>
        <dbReference type="ChEBI" id="CHEBI:29105"/>
    </cofactor>
    <text evidence="3">Binds 1 zinc ion per subunit.</text>
</comment>
<evidence type="ECO:0000313" key="7">
    <source>
        <dbReference type="EMBL" id="NSJ48088.1"/>
    </source>
</evidence>
<reference evidence="7 8" key="1">
    <citation type="journal article" date="2020" name="Cell Host Microbe">
        <title>Functional and Genomic Variation between Human-Derived Isolates of Lachnospiraceae Reveals Inter- and Intra-Species Diversity.</title>
        <authorList>
            <person name="Sorbara M.T."/>
            <person name="Littmann E.R."/>
            <person name="Fontana E."/>
            <person name="Moody T.U."/>
            <person name="Kohout C.E."/>
            <person name="Gjonbalaj M."/>
            <person name="Eaton V."/>
            <person name="Seok R."/>
            <person name="Leiner I.M."/>
            <person name="Pamer E.G."/>
        </authorList>
    </citation>
    <scope>NUCLEOTIDE SEQUENCE [LARGE SCALE GENOMIC DNA]</scope>
    <source>
        <strain evidence="7 8">MSK.1.17</strain>
    </source>
</reference>
<proteinExistence type="predicted"/>
<evidence type="ECO:0000256" key="2">
    <source>
        <dbReference type="ARBA" id="ARBA00030762"/>
    </source>
</evidence>
<evidence type="ECO:0000256" key="1">
    <source>
        <dbReference type="ARBA" id="ARBA00029741"/>
    </source>
</evidence>
<dbReference type="PIRSF" id="PIRSF036894">
    <property type="entry name" value="PMI_Firm_short"/>
    <property type="match status" value="1"/>
</dbReference>
<dbReference type="RefSeq" id="WP_165641354.1">
    <property type="nucleotide sequence ID" value="NZ_JAAITT010000005.1"/>
</dbReference>
<sequence length="361" mass="40759">MSDSYGPLKLRGERVWRTYTGGREIGRIHGEQGAKDGHFPEEWMFSTTRALNAGREEIEEGICRLDEDREISLKQLILSNPEDMLGKGHVGRWGASTGVLIKMIDSEERLTIQVHPDREMAGRLFNSRFGKTECWYILGTRSDGQEPACIYLGFKEGITREEWVRCFERQDYVKMLSLLNRIQVTPGETYLVKGGVPHAIGSGCMIIEIQEPTDYTIRVEKVTPSGFRIDDRMCHQGLGFEKMFDCFSYCGMSEDEIRGHYGIRAEDVEWSQGIKSRIIGYKDTPCFQIERMDVKGACSFQGDGVYGCLYVLSGKGILKSSAHEYTVGINDQFFIPAVSGEYTITSTGNEPVSLLMMRGPQ</sequence>
<organism evidence="6 9">
    <name type="scientific">Enterocloster aldenensis</name>
    <dbReference type="NCBI Taxonomy" id="358742"/>
    <lineage>
        <taxon>Bacteria</taxon>
        <taxon>Bacillati</taxon>
        <taxon>Bacillota</taxon>
        <taxon>Clostridia</taxon>
        <taxon>Lachnospirales</taxon>
        <taxon>Lachnospiraceae</taxon>
        <taxon>Enterocloster</taxon>
    </lineage>
</organism>
<evidence type="ECO:0000259" key="5">
    <source>
        <dbReference type="Pfam" id="PF21621"/>
    </source>
</evidence>
<dbReference type="CDD" id="cd07010">
    <property type="entry name" value="cupin_PMI_type_I_N_bac"/>
    <property type="match status" value="1"/>
</dbReference>
<dbReference type="InterPro" id="IPR014710">
    <property type="entry name" value="RmlC-like_jellyroll"/>
</dbReference>
<reference evidence="7" key="2">
    <citation type="submission" date="2020-02" db="EMBL/GenBank/DDBJ databases">
        <authorList>
            <person name="Littmann E."/>
            <person name="Sorbara M."/>
        </authorList>
    </citation>
    <scope>NUCLEOTIDE SEQUENCE</scope>
    <source>
        <strain evidence="7">MSK.1.17</strain>
    </source>
</reference>
<dbReference type="AlphaFoldDB" id="A0AAW5BQJ5"/>
<dbReference type="EMBL" id="JAKNGE010000012">
    <property type="protein sequence ID" value="MCG4746107.1"/>
    <property type="molecule type" value="Genomic_DNA"/>
</dbReference>
<comment type="caution">
    <text evidence="6">The sequence shown here is derived from an EMBL/GenBank/DDBJ whole genome shotgun (WGS) entry which is preliminary data.</text>
</comment>
<feature type="domain" description="Mannose-6-phosphate isomerase cupin" evidence="5">
    <location>
        <begin position="286"/>
        <end position="349"/>
    </location>
</feature>
<reference evidence="6" key="3">
    <citation type="submission" date="2022-01" db="EMBL/GenBank/DDBJ databases">
        <title>Collection of gut derived symbiotic bacterial strains cultured from healthy donors.</title>
        <authorList>
            <person name="Lin H."/>
            <person name="Kohout C."/>
            <person name="Waligurski E."/>
            <person name="Pamer E.G."/>
        </authorList>
    </citation>
    <scope>NUCLEOTIDE SEQUENCE</scope>
    <source>
        <strain evidence="6">DFI.6.55</strain>
    </source>
</reference>
<dbReference type="GO" id="GO:0005975">
    <property type="term" value="P:carbohydrate metabolic process"/>
    <property type="evidence" value="ECO:0007669"/>
    <property type="project" value="InterPro"/>
</dbReference>
<gene>
    <name evidence="7" type="ORF">G5B36_05180</name>
    <name evidence="6" type="ORF">L0N08_11835</name>
</gene>
<evidence type="ECO:0000313" key="9">
    <source>
        <dbReference type="Proteomes" id="UP001299608"/>
    </source>
</evidence>
<dbReference type="EMBL" id="JAAITT010000005">
    <property type="protein sequence ID" value="NSJ48088.1"/>
    <property type="molecule type" value="Genomic_DNA"/>
</dbReference>
<keyword evidence="8" id="KW-1185">Reference proteome</keyword>
<keyword evidence="6" id="KW-0413">Isomerase</keyword>
<dbReference type="GO" id="GO:0004476">
    <property type="term" value="F:mannose-6-phosphate isomerase activity"/>
    <property type="evidence" value="ECO:0007669"/>
    <property type="project" value="InterPro"/>
</dbReference>
<dbReference type="Pfam" id="PF21621">
    <property type="entry name" value="MPI_cupin_dom"/>
    <property type="match status" value="1"/>
</dbReference>
<evidence type="ECO:0000256" key="3">
    <source>
        <dbReference type="PIRSR" id="PIRSR036894-1"/>
    </source>
</evidence>
<protein>
    <recommendedName>
        <fullName evidence="1">Phosphohexomutase</fullName>
    </recommendedName>
    <alternativeName>
        <fullName evidence="2">Phosphomannose isomerase</fullName>
    </alternativeName>
</protein>
<feature type="binding site" evidence="3">
    <location>
        <position position="198"/>
    </location>
    <ligand>
        <name>Zn(2+)</name>
        <dbReference type="ChEBI" id="CHEBI:29105"/>
    </ligand>
</feature>
<dbReference type="InterPro" id="IPR011051">
    <property type="entry name" value="RmlC_Cupin_sf"/>
</dbReference>
<dbReference type="InterPro" id="IPR014628">
    <property type="entry name" value="Man6P_isomerase_Firm_short"/>
</dbReference>
<keyword evidence="3" id="KW-0479">Metal-binding</keyword>
<evidence type="ECO:0000256" key="4">
    <source>
        <dbReference type="PIRSR" id="PIRSR036894-2"/>
    </source>
</evidence>
<accession>A0AAW5BQJ5</accession>
<dbReference type="InterPro" id="IPR049071">
    <property type="entry name" value="MPI_cupin_dom"/>
</dbReference>
<name>A0AAW5BQJ5_9FIRM</name>
<feature type="active site" evidence="4">
    <location>
        <position position="218"/>
    </location>
</feature>
<keyword evidence="3" id="KW-0862">Zinc</keyword>
<dbReference type="GO" id="GO:0046872">
    <property type="term" value="F:metal ion binding"/>
    <property type="evidence" value="ECO:0007669"/>
    <property type="project" value="UniProtKB-KW"/>
</dbReference>
<dbReference type="Proteomes" id="UP001299608">
    <property type="component" value="Unassembled WGS sequence"/>
</dbReference>